<dbReference type="InterPro" id="IPR052024">
    <property type="entry name" value="Methanogen_methyltrans"/>
</dbReference>
<name>A0ABT0BYX2_9BACT</name>
<dbReference type="EMBL" id="JAKZMM010000009">
    <property type="protein sequence ID" value="MCJ2379979.1"/>
    <property type="molecule type" value="Genomic_DNA"/>
</dbReference>
<dbReference type="Proteomes" id="UP001165444">
    <property type="component" value="Unassembled WGS sequence"/>
</dbReference>
<dbReference type="SUPFAM" id="SSF51726">
    <property type="entry name" value="UROD/MetE-like"/>
    <property type="match status" value="1"/>
</dbReference>
<evidence type="ECO:0000313" key="2">
    <source>
        <dbReference type="EMBL" id="MCJ2379979.1"/>
    </source>
</evidence>
<dbReference type="PANTHER" id="PTHR47099:SF1">
    <property type="entry name" value="METHYLCOBAMIDE:COM METHYLTRANSFERASE MTBA"/>
    <property type="match status" value="1"/>
</dbReference>
<dbReference type="PANTHER" id="PTHR47099">
    <property type="entry name" value="METHYLCOBAMIDE:COM METHYLTRANSFERASE MTBA"/>
    <property type="match status" value="1"/>
</dbReference>
<dbReference type="InterPro" id="IPR000257">
    <property type="entry name" value="Uroporphyrinogen_deCOase"/>
</dbReference>
<dbReference type="Pfam" id="PF01208">
    <property type="entry name" value="URO-D"/>
    <property type="match status" value="1"/>
</dbReference>
<evidence type="ECO:0000259" key="1">
    <source>
        <dbReference type="Pfam" id="PF01208"/>
    </source>
</evidence>
<dbReference type="InterPro" id="IPR038071">
    <property type="entry name" value="UROD/MetE-like_sf"/>
</dbReference>
<organism evidence="2 3">
    <name type="scientific">Parabacteroides faecalis</name>
    <dbReference type="NCBI Taxonomy" id="2924040"/>
    <lineage>
        <taxon>Bacteria</taxon>
        <taxon>Pseudomonadati</taxon>
        <taxon>Bacteroidota</taxon>
        <taxon>Bacteroidia</taxon>
        <taxon>Bacteroidales</taxon>
        <taxon>Tannerellaceae</taxon>
        <taxon>Parabacteroides</taxon>
    </lineage>
</organism>
<keyword evidence="3" id="KW-1185">Reference proteome</keyword>
<dbReference type="RefSeq" id="WP_243323734.1">
    <property type="nucleotide sequence ID" value="NZ_JAKZMM010000009.1"/>
</dbReference>
<reference evidence="2 3" key="1">
    <citation type="submission" date="2022-03" db="EMBL/GenBank/DDBJ databases">
        <title>Parabacteroides sp. nov. isolated from swine feces.</title>
        <authorList>
            <person name="Bak J.E."/>
        </authorList>
    </citation>
    <scope>NUCLEOTIDE SEQUENCE [LARGE SCALE GENOMIC DNA]</scope>
    <source>
        <strain evidence="2 3">AGMB00274</strain>
    </source>
</reference>
<sequence>MAAWIDQIMKNPRRVAMPIMTHPGIEYIGKHVVDAVTNGEVHFEAIKAVVEKYDMAACTVIMDLTVEAEAFGCQIEFPEDDMPHVVNRLVCDEASVQALQVPDLTQGRVPEYLKANQLAVAYFKDRPVIAGCIGPYSLAGRLYDMSEIMMAIYIEPDTIRQLLEKCTAFILAYCRELKRIGVTGVMIAEPAAGLLSDEDCQAYSSVYVKQIVDALQDDDFTIILHNCGNSGQCTQAMIQTDAAALHFGNAIDMKSVLEVCPADRLVMGNLDPVGVLKQATPEVVYEKTLELLQQTASHRNYVLSSGCDMPPGIPEANIRAFYKALQAFNQE</sequence>
<feature type="domain" description="Uroporphyrinogen decarboxylase (URO-D)" evidence="1">
    <location>
        <begin position="14"/>
        <end position="326"/>
    </location>
</feature>
<accession>A0ABT0BYX2</accession>
<evidence type="ECO:0000313" key="3">
    <source>
        <dbReference type="Proteomes" id="UP001165444"/>
    </source>
</evidence>
<dbReference type="Gene3D" id="3.20.20.210">
    <property type="match status" value="1"/>
</dbReference>
<protein>
    <submittedName>
        <fullName evidence="2">Uroporphyrinogen decarboxylase family protein</fullName>
    </submittedName>
</protein>
<gene>
    <name evidence="2" type="ORF">MUN53_05035</name>
</gene>
<comment type="caution">
    <text evidence="2">The sequence shown here is derived from an EMBL/GenBank/DDBJ whole genome shotgun (WGS) entry which is preliminary data.</text>
</comment>
<proteinExistence type="predicted"/>
<dbReference type="CDD" id="cd03465">
    <property type="entry name" value="URO-D_like"/>
    <property type="match status" value="1"/>
</dbReference>